<comment type="caution">
    <text evidence="1">The sequence shown here is derived from an EMBL/GenBank/DDBJ whole genome shotgun (WGS) entry which is preliminary data.</text>
</comment>
<reference evidence="1" key="1">
    <citation type="submission" date="2022-02" db="EMBL/GenBank/DDBJ databases">
        <title>Polaribacter sp. MSW13, isolated from seawater.</title>
        <authorList>
            <person name="Kristyanto S."/>
            <person name="Jung J."/>
            <person name="Jeon C.O."/>
        </authorList>
    </citation>
    <scope>NUCLEOTIDE SEQUENCE</scope>
    <source>
        <strain evidence="1">MSW13</strain>
    </source>
</reference>
<dbReference type="Proteomes" id="UP001139369">
    <property type="component" value="Unassembled WGS sequence"/>
</dbReference>
<dbReference type="PROSITE" id="PS51257">
    <property type="entry name" value="PROKAR_LIPOPROTEIN"/>
    <property type="match status" value="1"/>
</dbReference>
<protein>
    <submittedName>
        <fullName evidence="1">Uncharacterized protein</fullName>
    </submittedName>
</protein>
<organism evidence="1 2">
    <name type="scientific">Polaribacter marinus</name>
    <dbReference type="NCBI Taxonomy" id="2916838"/>
    <lineage>
        <taxon>Bacteria</taxon>
        <taxon>Pseudomonadati</taxon>
        <taxon>Bacteroidota</taxon>
        <taxon>Flavobacteriia</taxon>
        <taxon>Flavobacteriales</taxon>
        <taxon>Flavobacteriaceae</taxon>
    </lineage>
</organism>
<evidence type="ECO:0000313" key="1">
    <source>
        <dbReference type="EMBL" id="MCI2230312.1"/>
    </source>
</evidence>
<name>A0A9X1VQ29_9FLAO</name>
<dbReference type="EMBL" id="JAKQYM010000015">
    <property type="protein sequence ID" value="MCI2230312.1"/>
    <property type="molecule type" value="Genomic_DNA"/>
</dbReference>
<dbReference type="RefSeq" id="WP_242179422.1">
    <property type="nucleotide sequence ID" value="NZ_JAKQYM010000015.1"/>
</dbReference>
<accession>A0A9X1VQ29</accession>
<dbReference type="AlphaFoldDB" id="A0A9X1VQ29"/>
<proteinExistence type="predicted"/>
<evidence type="ECO:0000313" key="2">
    <source>
        <dbReference type="Proteomes" id="UP001139369"/>
    </source>
</evidence>
<gene>
    <name evidence="1" type="ORF">MC378_14125</name>
</gene>
<keyword evidence="2" id="KW-1185">Reference proteome</keyword>
<sequence length="324" mass="36365">MKKIKLLVLITVFTFLQSCENSDENLLENPNSLTEDLIDIEDSYSKIETEYIEGDIKDEFLFSKGDFKNETLANEETLELITAKLNENFSKQVVYNRTSNSQAVGVFKNGTCGAYKELVVFMDAEDSRNASRRSGFTGSSNIDYRGNVTLRFCVVDNNPFRNVTGGTYAVLNINSTSYGNFTINRHFDNEDRRNSNRTTYNGSRIYSLGANRFGGNTILSFKGYGNPTNGNPGTRGFMAFPNIGVSYGVLGDVYRHVSTSYPWQAASPPRNSYFGYINSDDEDSRNANYCDRILSNGSRTRVSGRVSNLLVADRNTTLYFTKIK</sequence>